<evidence type="ECO:0000313" key="2">
    <source>
        <dbReference type="EMBL" id="BDZ52502.1"/>
    </source>
</evidence>
<gene>
    <name evidence="2" type="ORF">GCM10025867_47430</name>
</gene>
<proteinExistence type="predicted"/>
<accession>A0ABM8GVR2</accession>
<dbReference type="EMBL" id="AP027733">
    <property type="protein sequence ID" value="BDZ52502.1"/>
    <property type="molecule type" value="Genomic_DNA"/>
</dbReference>
<protein>
    <recommendedName>
        <fullName evidence="4">DUF3618 domain-containing protein</fullName>
    </recommendedName>
</protein>
<sequence length="108" mass="11601">MTPQQAPSRTAVLALVEPANAADAKQHATAQRDKLLAQAKDLTDQVDDLDRQRADVKAKQVEVMKAMRTTGFSWVAIGEVMKMTSTAVMYATGAAVRTATRKKAPSGD</sequence>
<evidence type="ECO:0000256" key="1">
    <source>
        <dbReference type="SAM" id="Coils"/>
    </source>
</evidence>
<organism evidence="2 3">
    <name type="scientific">Frondihabitans sucicola</name>
    <dbReference type="NCBI Taxonomy" id="1268041"/>
    <lineage>
        <taxon>Bacteria</taxon>
        <taxon>Bacillati</taxon>
        <taxon>Actinomycetota</taxon>
        <taxon>Actinomycetes</taxon>
        <taxon>Micrococcales</taxon>
        <taxon>Microbacteriaceae</taxon>
        <taxon>Frondihabitans</taxon>
    </lineage>
</organism>
<evidence type="ECO:0000313" key="3">
    <source>
        <dbReference type="Proteomes" id="UP001321486"/>
    </source>
</evidence>
<feature type="coiled-coil region" evidence="1">
    <location>
        <begin position="25"/>
        <end position="59"/>
    </location>
</feature>
<dbReference type="Proteomes" id="UP001321486">
    <property type="component" value="Plasmid pNBRC108728a"/>
</dbReference>
<keyword evidence="3" id="KW-1185">Reference proteome</keyword>
<dbReference type="RefSeq" id="WP_286347351.1">
    <property type="nucleotide sequence ID" value="NZ_AP027733.1"/>
</dbReference>
<keyword evidence="2" id="KW-0614">Plasmid</keyword>
<reference evidence="3" key="1">
    <citation type="journal article" date="2019" name="Int. J. Syst. Evol. Microbiol.">
        <title>The Global Catalogue of Microorganisms (GCM) 10K type strain sequencing project: providing services to taxonomists for standard genome sequencing and annotation.</title>
        <authorList>
            <consortium name="The Broad Institute Genomics Platform"/>
            <consortium name="The Broad Institute Genome Sequencing Center for Infectious Disease"/>
            <person name="Wu L."/>
            <person name="Ma J."/>
        </authorList>
    </citation>
    <scope>NUCLEOTIDE SEQUENCE [LARGE SCALE GENOMIC DNA]</scope>
    <source>
        <strain evidence="3">NBRC 108728</strain>
    </source>
</reference>
<name>A0ABM8GVR2_9MICO</name>
<evidence type="ECO:0008006" key="4">
    <source>
        <dbReference type="Google" id="ProtNLM"/>
    </source>
</evidence>
<keyword evidence="1" id="KW-0175">Coiled coil</keyword>
<geneLocation type="plasmid" evidence="2 3">
    <name>pNBRC108728a</name>
</geneLocation>